<dbReference type="Proteomes" id="UP000223976">
    <property type="component" value="Segment"/>
</dbReference>
<evidence type="ECO:0000313" key="1">
    <source>
        <dbReference type="EMBL" id="AMR59807.1"/>
    </source>
</evidence>
<name>A0A142IIL9_9CAUD</name>
<sequence length="213" mass="24523">MEALKYKLLEKPWFILTDDFHFEFTLRSLYREDTGMDAMVALSGVHPDTPLWVTVPKGFVTDLASIPEALRPILHPDGPWAAAACVHDLFYQKRSSVGFYPDTVEGNLSRACDKTFADLMFLRIMEALGVDTFIRKSFYRAVHEFGWPSYVDDNSKVVYSRPVEKTLSYNRNYLFFRTSRTLAIPEHERVDITNGQPVNVQYLNIKRAFLTAP</sequence>
<proteinExistence type="predicted"/>
<evidence type="ECO:0000313" key="2">
    <source>
        <dbReference type="Proteomes" id="UP000223976"/>
    </source>
</evidence>
<dbReference type="InterPro" id="IPR010767">
    <property type="entry name" value="Phage_CGC-2007_Cje0229"/>
</dbReference>
<dbReference type="Pfam" id="PF07087">
    <property type="entry name" value="DUF1353"/>
    <property type="match status" value="1"/>
</dbReference>
<dbReference type="EMBL" id="KU726251">
    <property type="protein sequence ID" value="AMR59807.1"/>
    <property type="molecule type" value="Genomic_DNA"/>
</dbReference>
<gene>
    <name evidence="1" type="ORF">SEGD1_160</name>
</gene>
<evidence type="ECO:0008006" key="3">
    <source>
        <dbReference type="Google" id="ProtNLM"/>
    </source>
</evidence>
<accession>A0A142IIL9</accession>
<organism evidence="1 2">
    <name type="scientific">Enterobacteria phage SEGD1</name>
    <dbReference type="NCBI Taxonomy" id="1805456"/>
    <lineage>
        <taxon>Viruses</taxon>
        <taxon>Duplodnaviria</taxon>
        <taxon>Heunggongvirae</taxon>
        <taxon>Uroviricota</taxon>
        <taxon>Caudoviricetes</taxon>
        <taxon>Chimalliviridae</taxon>
        <taxon>Seoulvirus</taxon>
        <taxon>Seoulvirus SPN3US</taxon>
    </lineage>
</organism>
<reference evidence="1 2" key="1">
    <citation type="submission" date="2016-02" db="EMBL/GenBank/DDBJ databases">
        <title>Complete genome sequence of a polyvalent bacteriophage, SEGD1, simultaneously inhibiting both Salmonella enterica and Escherichia coli O157:H7.</title>
        <authorList>
            <person name="Fan J."/>
            <person name="Ma J."/>
        </authorList>
    </citation>
    <scope>NUCLEOTIDE SEQUENCE [LARGE SCALE GENOMIC DNA]</scope>
</reference>
<protein>
    <recommendedName>
        <fullName evidence="3">Tail assembly-like protein</fullName>
    </recommendedName>
</protein>